<protein>
    <submittedName>
        <fullName evidence="2">Uncharacterized protein</fullName>
    </submittedName>
</protein>
<feature type="region of interest" description="Disordered" evidence="1">
    <location>
        <begin position="1"/>
        <end position="145"/>
    </location>
</feature>
<evidence type="ECO:0000313" key="2">
    <source>
        <dbReference type="EMBL" id="MBA8814239.1"/>
    </source>
</evidence>
<name>A0A7W3JJX0_9MICO</name>
<dbReference type="EMBL" id="JACGWW010000003">
    <property type="protein sequence ID" value="MBA8814239.1"/>
    <property type="molecule type" value="Genomic_DNA"/>
</dbReference>
<feature type="compositionally biased region" description="Basic and acidic residues" evidence="1">
    <location>
        <begin position="25"/>
        <end position="42"/>
    </location>
</feature>
<accession>A0A7W3JJX0</accession>
<evidence type="ECO:0000256" key="1">
    <source>
        <dbReference type="SAM" id="MobiDB-lite"/>
    </source>
</evidence>
<sequence>MVAREDDGAGARDVATTEDAGPPEQPHERCEERATEECEHAPLCRTSHAPPGIRRRVTAEVTCTRRPASAGEVRRGQRVSPAKRIADEPRSLLCSPPWGTRRDDGHRGGRGGSEARPRDRGRPRHRAWRTDRRTPCGRCRRRRRA</sequence>
<feature type="compositionally biased region" description="Basic and acidic residues" evidence="1">
    <location>
        <begin position="1"/>
        <end position="10"/>
    </location>
</feature>
<comment type="caution">
    <text evidence="2">The sequence shown here is derived from an EMBL/GenBank/DDBJ whole genome shotgun (WGS) entry which is preliminary data.</text>
</comment>
<dbReference type="AlphaFoldDB" id="A0A7W3JJX0"/>
<gene>
    <name evidence="2" type="ORF">FB463_002505</name>
</gene>
<evidence type="ECO:0000313" key="3">
    <source>
        <dbReference type="Proteomes" id="UP000522688"/>
    </source>
</evidence>
<proteinExistence type="predicted"/>
<dbReference type="Proteomes" id="UP000522688">
    <property type="component" value="Unassembled WGS sequence"/>
</dbReference>
<reference evidence="2 3" key="1">
    <citation type="submission" date="2020-07" db="EMBL/GenBank/DDBJ databases">
        <title>Sequencing the genomes of 1000 actinobacteria strains.</title>
        <authorList>
            <person name="Klenk H.-P."/>
        </authorList>
    </citation>
    <scope>NUCLEOTIDE SEQUENCE [LARGE SCALE GENOMIC DNA]</scope>
    <source>
        <strain evidence="2 3">DSM 10309</strain>
    </source>
</reference>
<feature type="compositionally biased region" description="Basic and acidic residues" evidence="1">
    <location>
        <begin position="100"/>
        <end position="120"/>
    </location>
</feature>
<organism evidence="2 3">
    <name type="scientific">Frigoribacterium faeni</name>
    <dbReference type="NCBI Taxonomy" id="145483"/>
    <lineage>
        <taxon>Bacteria</taxon>
        <taxon>Bacillati</taxon>
        <taxon>Actinomycetota</taxon>
        <taxon>Actinomycetes</taxon>
        <taxon>Micrococcales</taxon>
        <taxon>Microbacteriaceae</taxon>
        <taxon>Frigoribacterium</taxon>
    </lineage>
</organism>